<dbReference type="GO" id="GO:0008270">
    <property type="term" value="F:zinc ion binding"/>
    <property type="evidence" value="ECO:0007669"/>
    <property type="project" value="UniProtKB-KW"/>
</dbReference>
<evidence type="ECO:0000313" key="6">
    <source>
        <dbReference type="EMBL" id="KAF8771106.1"/>
    </source>
</evidence>
<dbReference type="InterPro" id="IPR001995">
    <property type="entry name" value="Peptidase_A2_cat"/>
</dbReference>
<keyword evidence="2" id="KW-0863">Zinc-finger</keyword>
<dbReference type="GO" id="GO:0003676">
    <property type="term" value="F:nucleic acid binding"/>
    <property type="evidence" value="ECO:0007669"/>
    <property type="project" value="InterPro"/>
</dbReference>
<reference evidence="6" key="1">
    <citation type="journal article" date="2020" name="bioRxiv">
        <title>Chromosome-level reference genome of the European wasp spider Argiope bruennichi: a resource for studies on range expansion and evolutionary adaptation.</title>
        <authorList>
            <person name="Sheffer M.M."/>
            <person name="Hoppe A."/>
            <person name="Krehenwinkel H."/>
            <person name="Uhl G."/>
            <person name="Kuss A.W."/>
            <person name="Jensen L."/>
            <person name="Jensen C."/>
            <person name="Gillespie R.G."/>
            <person name="Hoff K.J."/>
            <person name="Prost S."/>
        </authorList>
    </citation>
    <scope>NUCLEOTIDE SEQUENCE</scope>
</reference>
<dbReference type="InterPro" id="IPR001878">
    <property type="entry name" value="Znf_CCHC"/>
</dbReference>
<organism evidence="6 7">
    <name type="scientific">Argiope bruennichi</name>
    <name type="common">Wasp spider</name>
    <name type="synonym">Aranea bruennichi</name>
    <dbReference type="NCBI Taxonomy" id="94029"/>
    <lineage>
        <taxon>Eukaryota</taxon>
        <taxon>Metazoa</taxon>
        <taxon>Ecdysozoa</taxon>
        <taxon>Arthropoda</taxon>
        <taxon>Chelicerata</taxon>
        <taxon>Arachnida</taxon>
        <taxon>Araneae</taxon>
        <taxon>Araneomorphae</taxon>
        <taxon>Entelegynae</taxon>
        <taxon>Araneoidea</taxon>
        <taxon>Araneidae</taxon>
        <taxon>Argiope</taxon>
    </lineage>
</organism>
<protein>
    <recommendedName>
        <fullName evidence="8">CCHC-type domain-containing protein</fullName>
    </recommendedName>
</protein>
<feature type="domain" description="CCHC-type" evidence="4">
    <location>
        <begin position="58"/>
        <end position="74"/>
    </location>
</feature>
<dbReference type="PROSITE" id="PS50158">
    <property type="entry name" value="ZF_CCHC"/>
    <property type="match status" value="1"/>
</dbReference>
<dbReference type="SUPFAM" id="SSF50630">
    <property type="entry name" value="Acid proteases"/>
    <property type="match status" value="1"/>
</dbReference>
<comment type="caution">
    <text evidence="6">The sequence shown here is derived from an EMBL/GenBank/DDBJ whole genome shotgun (WGS) entry which is preliminary data.</text>
</comment>
<dbReference type="CDD" id="cd00303">
    <property type="entry name" value="retropepsin_like"/>
    <property type="match status" value="1"/>
</dbReference>
<dbReference type="PROSITE" id="PS50175">
    <property type="entry name" value="ASP_PROT_RETROV"/>
    <property type="match status" value="1"/>
</dbReference>
<sequence>MDTRIAVTYFQPDRKNDDHTHDARLDHKRVKQPQTTCYSCGLKGHKSTSRTNKERGKKCYGCKNFGHIHSNCPKNSTNSLSTSNRNTSASSDRTVHPISQLSGQSFVNPIRILVILVKIQFTALCDTGSQATIINDKTYRSIGSPPLYPSYITFSGFGRDKVHSIEFFQDFITIEDTTLPAKIHVVSDTSIPLDVIIGMDFLQQTEFTFDKQGIRLCNKHTDDRIQHLLVAYIALNFNSAVDVWYAGRPCGIDLAPSDGNTHGSDVMVLAFPHKRESWKNFMQYEKRTLYDVVMFLFE</sequence>
<evidence type="ECO:0000256" key="1">
    <source>
        <dbReference type="ARBA" id="ARBA00022801"/>
    </source>
</evidence>
<evidence type="ECO:0000259" key="4">
    <source>
        <dbReference type="PROSITE" id="PS50158"/>
    </source>
</evidence>
<dbReference type="Gene3D" id="4.10.60.10">
    <property type="entry name" value="Zinc finger, CCHC-type"/>
    <property type="match status" value="1"/>
</dbReference>
<gene>
    <name evidence="6" type="ORF">HNY73_018560</name>
</gene>
<dbReference type="GO" id="GO:0004190">
    <property type="term" value="F:aspartic-type endopeptidase activity"/>
    <property type="evidence" value="ECO:0007669"/>
    <property type="project" value="InterPro"/>
</dbReference>
<dbReference type="AlphaFoldDB" id="A0A8T0EDM2"/>
<dbReference type="EMBL" id="JABXBU010002228">
    <property type="protein sequence ID" value="KAF8771106.1"/>
    <property type="molecule type" value="Genomic_DNA"/>
</dbReference>
<evidence type="ECO:0000256" key="3">
    <source>
        <dbReference type="SAM" id="MobiDB-lite"/>
    </source>
</evidence>
<evidence type="ECO:0000313" key="7">
    <source>
        <dbReference type="Proteomes" id="UP000807504"/>
    </source>
</evidence>
<evidence type="ECO:0008006" key="8">
    <source>
        <dbReference type="Google" id="ProtNLM"/>
    </source>
</evidence>
<evidence type="ECO:0000256" key="2">
    <source>
        <dbReference type="PROSITE-ProRule" id="PRU00047"/>
    </source>
</evidence>
<keyword evidence="1" id="KW-0378">Hydrolase</keyword>
<feature type="domain" description="Peptidase A2" evidence="5">
    <location>
        <begin position="121"/>
        <end position="158"/>
    </location>
</feature>
<keyword evidence="7" id="KW-1185">Reference proteome</keyword>
<dbReference type="InterPro" id="IPR036875">
    <property type="entry name" value="Znf_CCHC_sf"/>
</dbReference>
<proteinExistence type="predicted"/>
<dbReference type="Proteomes" id="UP000807504">
    <property type="component" value="Unassembled WGS sequence"/>
</dbReference>
<name>A0A8T0EDM2_ARGBR</name>
<dbReference type="SMART" id="SM00343">
    <property type="entry name" value="ZnF_C2HC"/>
    <property type="match status" value="2"/>
</dbReference>
<dbReference type="Gene3D" id="2.40.70.10">
    <property type="entry name" value="Acid Proteases"/>
    <property type="match status" value="1"/>
</dbReference>
<feature type="compositionally biased region" description="Low complexity" evidence="3">
    <location>
        <begin position="75"/>
        <end position="92"/>
    </location>
</feature>
<dbReference type="InterPro" id="IPR021109">
    <property type="entry name" value="Peptidase_aspartic_dom_sf"/>
</dbReference>
<reference evidence="6" key="2">
    <citation type="submission" date="2020-06" db="EMBL/GenBank/DDBJ databases">
        <authorList>
            <person name="Sheffer M."/>
        </authorList>
    </citation>
    <scope>NUCLEOTIDE SEQUENCE</scope>
</reference>
<keyword evidence="2" id="KW-0479">Metal-binding</keyword>
<keyword evidence="2" id="KW-0862">Zinc</keyword>
<evidence type="ECO:0000259" key="5">
    <source>
        <dbReference type="PROSITE" id="PS50175"/>
    </source>
</evidence>
<feature type="region of interest" description="Disordered" evidence="3">
    <location>
        <begin position="73"/>
        <end position="95"/>
    </location>
</feature>
<dbReference type="GO" id="GO:0006508">
    <property type="term" value="P:proteolysis"/>
    <property type="evidence" value="ECO:0007669"/>
    <property type="project" value="InterPro"/>
</dbReference>
<accession>A0A8T0EDM2</accession>
<dbReference type="SUPFAM" id="SSF57756">
    <property type="entry name" value="Retrovirus zinc finger-like domains"/>
    <property type="match status" value="1"/>
</dbReference>